<reference evidence="1 2" key="1">
    <citation type="journal article" date="2011" name="Stand. Genomic Sci.">
        <title>Complete genome sequence of the gliding freshwater bacterium Fluviicola taffensis type strain (RW262).</title>
        <authorList>
            <person name="Woyke T."/>
            <person name="Chertkov O."/>
            <person name="Lapidus A."/>
            <person name="Nolan M."/>
            <person name="Lucas S."/>
            <person name="Del Rio T.G."/>
            <person name="Tice H."/>
            <person name="Cheng J.F."/>
            <person name="Tapia R."/>
            <person name="Han C."/>
            <person name="Goodwin L."/>
            <person name="Pitluck S."/>
            <person name="Liolios K."/>
            <person name="Pagani I."/>
            <person name="Ivanova N."/>
            <person name="Huntemann M."/>
            <person name="Mavromatis K."/>
            <person name="Mikhailova N."/>
            <person name="Pati A."/>
            <person name="Chen A."/>
            <person name="Palaniappan K."/>
            <person name="Land M."/>
            <person name="Hauser L."/>
            <person name="Brambilla E.M."/>
            <person name="Rohde M."/>
            <person name="Mwirichia R."/>
            <person name="Sikorski J."/>
            <person name="Tindall B.J."/>
            <person name="Goker M."/>
            <person name="Bristow J."/>
            <person name="Eisen J.A."/>
            <person name="Markowitz V."/>
            <person name="Hugenholtz P."/>
            <person name="Klenk H.P."/>
            <person name="Kyrpides N.C."/>
        </authorList>
    </citation>
    <scope>NUCLEOTIDE SEQUENCE [LARGE SCALE GENOMIC DNA]</scope>
    <source>
        <strain evidence="2">DSM 16823 / RW262 / RW262</strain>
    </source>
</reference>
<evidence type="ECO:0008006" key="3">
    <source>
        <dbReference type="Google" id="ProtNLM"/>
    </source>
</evidence>
<evidence type="ECO:0000313" key="2">
    <source>
        <dbReference type="Proteomes" id="UP000007463"/>
    </source>
</evidence>
<dbReference type="HOGENOM" id="CLU_838754_0_0_10"/>
<dbReference type="STRING" id="755732.Fluta_3839"/>
<keyword evidence="2" id="KW-1185">Reference proteome</keyword>
<dbReference type="AlphaFoldDB" id="F2IGD9"/>
<dbReference type="RefSeq" id="WP_013688563.1">
    <property type="nucleotide sequence ID" value="NC_015321.1"/>
</dbReference>
<dbReference type="Proteomes" id="UP000007463">
    <property type="component" value="Chromosome"/>
</dbReference>
<accession>F2IGD9</accession>
<proteinExistence type="predicted"/>
<name>F2IGD9_FLUTR</name>
<reference evidence="2" key="2">
    <citation type="submission" date="2011-02" db="EMBL/GenBank/DDBJ databases">
        <title>The complete genome of Fluviicola taffensis DSM 16823.</title>
        <authorList>
            <consortium name="US DOE Joint Genome Institute (JGI-PGF)"/>
            <person name="Lucas S."/>
            <person name="Copeland A."/>
            <person name="Lapidus A."/>
            <person name="Bruce D."/>
            <person name="Goodwin L."/>
            <person name="Pitluck S."/>
            <person name="Kyrpides N."/>
            <person name="Mavromatis K."/>
            <person name="Ivanova N."/>
            <person name="Mikhailova N."/>
            <person name="Pagani I."/>
            <person name="Chertkov O."/>
            <person name="Detter J.C."/>
            <person name="Han C."/>
            <person name="Tapia R."/>
            <person name="Land M."/>
            <person name="Hauser L."/>
            <person name="Markowitz V."/>
            <person name="Cheng J.-F."/>
            <person name="Hugenholtz P."/>
            <person name="Woyke T."/>
            <person name="Wu D."/>
            <person name="Tindall B."/>
            <person name="Pomrenke H.G."/>
            <person name="Brambilla E."/>
            <person name="Klenk H.-P."/>
            <person name="Eisen J.A."/>
        </authorList>
    </citation>
    <scope>NUCLEOTIDE SEQUENCE [LARGE SCALE GENOMIC DNA]</scope>
    <source>
        <strain evidence="2">DSM 16823 / RW262 / RW262</strain>
    </source>
</reference>
<gene>
    <name evidence="1" type="ordered locus">Fluta_3839</name>
</gene>
<protein>
    <recommendedName>
        <fullName evidence="3">Lipoprotein</fullName>
    </recommendedName>
</protein>
<dbReference type="PROSITE" id="PS51257">
    <property type="entry name" value="PROKAR_LIPOPROTEIN"/>
    <property type="match status" value="1"/>
</dbReference>
<dbReference type="KEGG" id="fte:Fluta_3839"/>
<evidence type="ECO:0000313" key="1">
    <source>
        <dbReference type="EMBL" id="AEA45805.1"/>
    </source>
</evidence>
<organism evidence="1 2">
    <name type="scientific">Fluviicola taffensis (strain DSM 16823 / NCIMB 13979 / RW262)</name>
    <dbReference type="NCBI Taxonomy" id="755732"/>
    <lineage>
        <taxon>Bacteria</taxon>
        <taxon>Pseudomonadati</taxon>
        <taxon>Bacteroidota</taxon>
        <taxon>Flavobacteriia</taxon>
        <taxon>Flavobacteriales</taxon>
        <taxon>Crocinitomicaceae</taxon>
        <taxon>Fluviicola</taxon>
    </lineage>
</organism>
<sequence length="331" mass="38170">MFRTNRHRYLLFTLITLSVGFFYSCNKKPKLHFHYSDGTLVKDSTVIKFLMKELPVQVPEYDSTISLDVQTFLDQKIETKLDSYFQKSSMGKVSTMVILENKTGNVVYCRNSESLSVYSQRLQMMKMYGILLSFEKGVKLADTFSWTGKYSKKKYDSTVARLYRMSAPSLEYKYPFDNYSCSQWSTFLQKLEVSENERDCADGEIFPRYYFRTSLFDLVKTGVVINQNGYSSGNNLFGDVKSSDGKTLHVPDFVQAKPLKTETCLNAKKILKRDPFNVIEFNYPIFLYSQREVRNGMVLSTKKYTIGFLSASKPGNNGFVTKEIYSLASLF</sequence>
<dbReference type="EMBL" id="CP002542">
    <property type="protein sequence ID" value="AEA45805.1"/>
    <property type="molecule type" value="Genomic_DNA"/>
</dbReference>